<organism evidence="3 4">
    <name type="scientific">Ranitomeya imitator</name>
    <name type="common">mimic poison frog</name>
    <dbReference type="NCBI Taxonomy" id="111125"/>
    <lineage>
        <taxon>Eukaryota</taxon>
        <taxon>Metazoa</taxon>
        <taxon>Chordata</taxon>
        <taxon>Craniata</taxon>
        <taxon>Vertebrata</taxon>
        <taxon>Euteleostomi</taxon>
        <taxon>Amphibia</taxon>
        <taxon>Batrachia</taxon>
        <taxon>Anura</taxon>
        <taxon>Neobatrachia</taxon>
        <taxon>Hyloidea</taxon>
        <taxon>Dendrobatidae</taxon>
        <taxon>Dendrobatinae</taxon>
        <taxon>Ranitomeya</taxon>
    </lineage>
</organism>
<keyword evidence="4" id="KW-1185">Reference proteome</keyword>
<name>A0ABN9KTB1_9NEOB</name>
<dbReference type="InterPro" id="IPR034192">
    <property type="entry name" value="SREK1_RRM2"/>
</dbReference>
<dbReference type="SMART" id="SM00360">
    <property type="entry name" value="RRM"/>
    <property type="match status" value="1"/>
</dbReference>
<dbReference type="Pfam" id="PF00076">
    <property type="entry name" value="RRM_1"/>
    <property type="match status" value="1"/>
</dbReference>
<keyword evidence="1" id="KW-0694">RNA-binding</keyword>
<dbReference type="PROSITE" id="PS50102">
    <property type="entry name" value="RRM"/>
    <property type="match status" value="1"/>
</dbReference>
<feature type="domain" description="RRM" evidence="2">
    <location>
        <begin position="144"/>
        <end position="214"/>
    </location>
</feature>
<reference evidence="3" key="1">
    <citation type="submission" date="2023-07" db="EMBL/GenBank/DDBJ databases">
        <authorList>
            <person name="Stuckert A."/>
        </authorList>
    </citation>
    <scope>NUCLEOTIDE SEQUENCE</scope>
</reference>
<gene>
    <name evidence="3" type="ORF">RIMI_LOCUS1784994</name>
</gene>
<sequence length="214" mass="24180">MFCVLLVMQPTRTVVMCNTTFDQRENSAQENGSMLDIVWFMNLKFPVQVKYLKKPRHFLSWLQLQHYPVFSLVQVLRREKLDVPLLTVPFTTLAATLPTPLEPVIPALAPVLPALAPAVSSLSDLQQPPLMGNVDPTKVDEIRRTIYVGNLNSQTATAEQLLEFFKPVGDVRFVRMAGDETQPTRFAFVEFSDQNSVIRALTFNGVMFGDRPLK</sequence>
<dbReference type="Proteomes" id="UP001176940">
    <property type="component" value="Unassembled WGS sequence"/>
</dbReference>
<evidence type="ECO:0000256" key="1">
    <source>
        <dbReference type="PROSITE-ProRule" id="PRU00176"/>
    </source>
</evidence>
<evidence type="ECO:0000313" key="4">
    <source>
        <dbReference type="Proteomes" id="UP001176940"/>
    </source>
</evidence>
<dbReference type="InterPro" id="IPR000504">
    <property type="entry name" value="RRM_dom"/>
</dbReference>
<accession>A0ABN9KTB1</accession>
<dbReference type="PANTHER" id="PTHR32343:SF71">
    <property type="entry name" value="SPLICING REGULATORY GLUTAMIC ACID AND LYSINE RICH PROTEIN 1"/>
    <property type="match status" value="1"/>
</dbReference>
<dbReference type="InterPro" id="IPR035979">
    <property type="entry name" value="RBD_domain_sf"/>
</dbReference>
<evidence type="ECO:0000259" key="2">
    <source>
        <dbReference type="PROSITE" id="PS50102"/>
    </source>
</evidence>
<comment type="caution">
    <text evidence="3">The sequence shown here is derived from an EMBL/GenBank/DDBJ whole genome shotgun (WGS) entry which is preliminary data.</text>
</comment>
<dbReference type="EMBL" id="CAUEEQ010002359">
    <property type="protein sequence ID" value="CAJ0922602.1"/>
    <property type="molecule type" value="Genomic_DNA"/>
</dbReference>
<protein>
    <recommendedName>
        <fullName evidence="2">RRM domain-containing protein</fullName>
    </recommendedName>
</protein>
<dbReference type="PANTHER" id="PTHR32343">
    <property type="entry name" value="SERINE/ARGININE-RICH SPLICING FACTOR"/>
    <property type="match status" value="1"/>
</dbReference>
<dbReference type="Gene3D" id="3.30.70.330">
    <property type="match status" value="1"/>
</dbReference>
<proteinExistence type="predicted"/>
<evidence type="ECO:0000313" key="3">
    <source>
        <dbReference type="EMBL" id="CAJ0922602.1"/>
    </source>
</evidence>
<dbReference type="InterPro" id="IPR012677">
    <property type="entry name" value="Nucleotide-bd_a/b_plait_sf"/>
</dbReference>
<dbReference type="SUPFAM" id="SSF54928">
    <property type="entry name" value="RNA-binding domain, RBD"/>
    <property type="match status" value="1"/>
</dbReference>
<dbReference type="CDD" id="cd12260">
    <property type="entry name" value="RRM2_SREK1"/>
    <property type="match status" value="1"/>
</dbReference>